<keyword evidence="3" id="KW-1185">Reference proteome</keyword>
<protein>
    <submittedName>
        <fullName evidence="2">Uncharacterized protein</fullName>
    </submittedName>
</protein>
<sequence>MLIHDAENGHSNNNPSTCQIIWPKPPGAFQTRFFHVGRPADLEGENRFELLLVKLFSDYNVVWGSHIERLCKQEIRANPARPKTAFSFSTAADHQEQRRNRNHNHVLDPRRWQEGLDHHQEDGHQESGSSRRVLLRFQHQGVPVPQISQRLIKLCTKGKSALARVSTPCSCGCFLPTTKAKSRLSAELFEMDGVVDTLYQILTGVSLLAGTEDEAENIYTVVRLACCGRGKCLENKKSVAAIKEMGAKPRRAAASISSESTYRQGQRQLRSHHSHFMLKSDSLDEMPAD</sequence>
<proteinExistence type="predicted"/>
<gene>
    <name evidence="2" type="ORF">BU26DRAFT_564136</name>
</gene>
<feature type="compositionally biased region" description="Polar residues" evidence="1">
    <location>
        <begin position="255"/>
        <end position="268"/>
    </location>
</feature>
<dbReference type="RefSeq" id="XP_033685269.1">
    <property type="nucleotide sequence ID" value="XM_033833255.1"/>
</dbReference>
<evidence type="ECO:0000256" key="1">
    <source>
        <dbReference type="SAM" id="MobiDB-lite"/>
    </source>
</evidence>
<accession>A0A6A6II23</accession>
<reference evidence="2" key="1">
    <citation type="journal article" date="2020" name="Stud. Mycol.">
        <title>101 Dothideomycetes genomes: a test case for predicting lifestyles and emergence of pathogens.</title>
        <authorList>
            <person name="Haridas S."/>
            <person name="Albert R."/>
            <person name="Binder M."/>
            <person name="Bloem J."/>
            <person name="Labutti K."/>
            <person name="Salamov A."/>
            <person name="Andreopoulos B."/>
            <person name="Baker S."/>
            <person name="Barry K."/>
            <person name="Bills G."/>
            <person name="Bluhm B."/>
            <person name="Cannon C."/>
            <person name="Castanera R."/>
            <person name="Culley D."/>
            <person name="Daum C."/>
            <person name="Ezra D."/>
            <person name="Gonzalez J."/>
            <person name="Henrissat B."/>
            <person name="Kuo A."/>
            <person name="Liang C."/>
            <person name="Lipzen A."/>
            <person name="Lutzoni F."/>
            <person name="Magnuson J."/>
            <person name="Mondo S."/>
            <person name="Nolan M."/>
            <person name="Ohm R."/>
            <person name="Pangilinan J."/>
            <person name="Park H.-J."/>
            <person name="Ramirez L."/>
            <person name="Alfaro M."/>
            <person name="Sun H."/>
            <person name="Tritt A."/>
            <person name="Yoshinaga Y."/>
            <person name="Zwiers L.-H."/>
            <person name="Turgeon B."/>
            <person name="Goodwin S."/>
            <person name="Spatafora J."/>
            <person name="Crous P."/>
            <person name="Grigoriev I."/>
        </authorList>
    </citation>
    <scope>NUCLEOTIDE SEQUENCE</scope>
    <source>
        <strain evidence="2">CBS 122368</strain>
    </source>
</reference>
<organism evidence="2 3">
    <name type="scientific">Trematosphaeria pertusa</name>
    <dbReference type="NCBI Taxonomy" id="390896"/>
    <lineage>
        <taxon>Eukaryota</taxon>
        <taxon>Fungi</taxon>
        <taxon>Dikarya</taxon>
        <taxon>Ascomycota</taxon>
        <taxon>Pezizomycotina</taxon>
        <taxon>Dothideomycetes</taxon>
        <taxon>Pleosporomycetidae</taxon>
        <taxon>Pleosporales</taxon>
        <taxon>Massarineae</taxon>
        <taxon>Trematosphaeriaceae</taxon>
        <taxon>Trematosphaeria</taxon>
    </lineage>
</organism>
<dbReference type="EMBL" id="ML987194">
    <property type="protein sequence ID" value="KAF2250265.1"/>
    <property type="molecule type" value="Genomic_DNA"/>
</dbReference>
<dbReference type="AlphaFoldDB" id="A0A6A6II23"/>
<name>A0A6A6II23_9PLEO</name>
<feature type="region of interest" description="Disordered" evidence="1">
    <location>
        <begin position="252"/>
        <end position="289"/>
    </location>
</feature>
<evidence type="ECO:0000313" key="2">
    <source>
        <dbReference type="EMBL" id="KAF2250265.1"/>
    </source>
</evidence>
<dbReference type="Proteomes" id="UP000800094">
    <property type="component" value="Unassembled WGS sequence"/>
</dbReference>
<dbReference type="GeneID" id="54586585"/>
<evidence type="ECO:0000313" key="3">
    <source>
        <dbReference type="Proteomes" id="UP000800094"/>
    </source>
</evidence>